<proteinExistence type="predicted"/>
<keyword evidence="1" id="KW-0620">Polyamine biosynthesis</keyword>
<dbReference type="NCBIfam" id="NF037959">
    <property type="entry name" value="MFS_SpdSyn"/>
    <property type="match status" value="1"/>
</dbReference>
<dbReference type="AlphaFoldDB" id="A0A8J3KCC6"/>
<sequence length="272" mass="28974">MPLIARPGEPIVAQVDAGTAALVPDAGRRDGWTLFVDDTAQSYVHLGDPTHLQFGYVRRIAAIIDAAAPAGAPLRVLHLGGGALTLPRYVEATRPGSTQRVIEYDRKLYALVRRVLPLPSCDLRVRIADACHAVAALKPDTFDLIITDIYQGDRMPTGATTAAFTVHVARALRPGGLYAANLLDTPTYTFTDAQTRAARAEFADVCLIADDDFDRRAGQHNVVLAAVTAPGPLPMAGLARGLNGPPRGRLMHGADLAGPISRTRPRPGSKSH</sequence>
<evidence type="ECO:0008006" key="5">
    <source>
        <dbReference type="Google" id="ProtNLM"/>
    </source>
</evidence>
<gene>
    <name evidence="3" type="ORF">Cci01nite_21360</name>
</gene>
<feature type="compositionally biased region" description="Basic residues" evidence="2">
    <location>
        <begin position="263"/>
        <end position="272"/>
    </location>
</feature>
<evidence type="ECO:0000313" key="3">
    <source>
        <dbReference type="EMBL" id="GIF97042.1"/>
    </source>
</evidence>
<keyword evidence="4" id="KW-1185">Reference proteome</keyword>
<dbReference type="SUPFAM" id="SSF53335">
    <property type="entry name" value="S-adenosyl-L-methionine-dependent methyltransferases"/>
    <property type="match status" value="1"/>
</dbReference>
<feature type="region of interest" description="Disordered" evidence="2">
    <location>
        <begin position="243"/>
        <end position="272"/>
    </location>
</feature>
<evidence type="ECO:0000313" key="4">
    <source>
        <dbReference type="Proteomes" id="UP000659904"/>
    </source>
</evidence>
<name>A0A8J3KCC6_9ACTN</name>
<evidence type="ECO:0000256" key="1">
    <source>
        <dbReference type="ARBA" id="ARBA00023115"/>
    </source>
</evidence>
<dbReference type="InterPro" id="IPR029063">
    <property type="entry name" value="SAM-dependent_MTases_sf"/>
</dbReference>
<dbReference type="PANTHER" id="PTHR43317:SF1">
    <property type="entry name" value="THERMOSPERMINE SYNTHASE ACAULIS5"/>
    <property type="match status" value="1"/>
</dbReference>
<reference evidence="3 4" key="1">
    <citation type="submission" date="2021-01" db="EMBL/GenBank/DDBJ databases">
        <title>Whole genome shotgun sequence of Catellatospora citrea NBRC 14495.</title>
        <authorList>
            <person name="Komaki H."/>
            <person name="Tamura T."/>
        </authorList>
    </citation>
    <scope>NUCLEOTIDE SEQUENCE [LARGE SCALE GENOMIC DNA]</scope>
    <source>
        <strain evidence="3 4">NBRC 14495</strain>
    </source>
</reference>
<evidence type="ECO:0000256" key="2">
    <source>
        <dbReference type="SAM" id="MobiDB-lite"/>
    </source>
</evidence>
<dbReference type="PANTHER" id="PTHR43317">
    <property type="entry name" value="THERMOSPERMINE SYNTHASE ACAULIS5"/>
    <property type="match status" value="1"/>
</dbReference>
<dbReference type="Proteomes" id="UP000659904">
    <property type="component" value="Unassembled WGS sequence"/>
</dbReference>
<dbReference type="RefSeq" id="WP_120314907.1">
    <property type="nucleotide sequence ID" value="NZ_BONH01000007.1"/>
</dbReference>
<dbReference type="EMBL" id="BONH01000007">
    <property type="protein sequence ID" value="GIF97042.1"/>
    <property type="molecule type" value="Genomic_DNA"/>
</dbReference>
<dbReference type="GO" id="GO:0006596">
    <property type="term" value="P:polyamine biosynthetic process"/>
    <property type="evidence" value="ECO:0007669"/>
    <property type="project" value="UniProtKB-KW"/>
</dbReference>
<comment type="caution">
    <text evidence="3">The sequence shown here is derived from an EMBL/GenBank/DDBJ whole genome shotgun (WGS) entry which is preliminary data.</text>
</comment>
<accession>A0A8J3KCC6</accession>
<dbReference type="Gene3D" id="3.40.50.150">
    <property type="entry name" value="Vaccinia Virus protein VP39"/>
    <property type="match status" value="1"/>
</dbReference>
<protein>
    <recommendedName>
        <fullName evidence="5">Spermine/spermidine synthase</fullName>
    </recommendedName>
</protein>
<organism evidence="3 4">
    <name type="scientific">Catellatospora citrea</name>
    <dbReference type="NCBI Taxonomy" id="53366"/>
    <lineage>
        <taxon>Bacteria</taxon>
        <taxon>Bacillati</taxon>
        <taxon>Actinomycetota</taxon>
        <taxon>Actinomycetes</taxon>
        <taxon>Micromonosporales</taxon>
        <taxon>Micromonosporaceae</taxon>
        <taxon>Catellatospora</taxon>
    </lineage>
</organism>